<dbReference type="RefSeq" id="XP_009833765.1">
    <property type="nucleotide sequence ID" value="XM_009835463.1"/>
</dbReference>
<dbReference type="VEuPathDB" id="FungiDB:H257_09290"/>
<dbReference type="GeneID" id="20811286"/>
<dbReference type="EMBL" id="KI913135">
    <property type="protein sequence ID" value="ETV76853.1"/>
    <property type="molecule type" value="Genomic_DNA"/>
</dbReference>
<dbReference type="InterPro" id="IPR036249">
    <property type="entry name" value="Thioredoxin-like_sf"/>
</dbReference>
<dbReference type="PRINTS" id="PR01011">
    <property type="entry name" value="GLUTPROXDASE"/>
</dbReference>
<dbReference type="EMBL" id="KI913135">
    <property type="protein sequence ID" value="ETV76852.1"/>
    <property type="molecule type" value="Genomic_DNA"/>
</dbReference>
<dbReference type="SUPFAM" id="SSF52833">
    <property type="entry name" value="Thioredoxin-like"/>
    <property type="match status" value="1"/>
</dbReference>
<evidence type="ECO:0000256" key="6">
    <source>
        <dbReference type="SAM" id="SignalP"/>
    </source>
</evidence>
<keyword evidence="3 5" id="KW-0560">Oxidoreductase</keyword>
<dbReference type="Gene3D" id="3.40.30.10">
    <property type="entry name" value="Glutaredoxin"/>
    <property type="match status" value="1"/>
</dbReference>
<organism evidence="7">
    <name type="scientific">Aphanomyces astaci</name>
    <name type="common">Crayfish plague agent</name>
    <dbReference type="NCBI Taxonomy" id="112090"/>
    <lineage>
        <taxon>Eukaryota</taxon>
        <taxon>Sar</taxon>
        <taxon>Stramenopiles</taxon>
        <taxon>Oomycota</taxon>
        <taxon>Saprolegniomycetes</taxon>
        <taxon>Saprolegniales</taxon>
        <taxon>Verrucalvaceae</taxon>
        <taxon>Aphanomyces</taxon>
    </lineage>
</organism>
<gene>
    <name evidence="7" type="ORF">H257_09290</name>
</gene>
<dbReference type="PANTHER" id="PTHR11592:SF78">
    <property type="entry name" value="GLUTATHIONE PEROXIDASE"/>
    <property type="match status" value="1"/>
</dbReference>
<dbReference type="AlphaFoldDB" id="W4GC34"/>
<dbReference type="RefSeq" id="XP_009833764.1">
    <property type="nucleotide sequence ID" value="XM_009835462.1"/>
</dbReference>
<dbReference type="PIRSF" id="PIRSF000303">
    <property type="entry name" value="Glutathion_perox"/>
    <property type="match status" value="1"/>
</dbReference>
<evidence type="ECO:0000256" key="3">
    <source>
        <dbReference type="ARBA" id="ARBA00023002"/>
    </source>
</evidence>
<dbReference type="Pfam" id="PF00255">
    <property type="entry name" value="GSHPx"/>
    <property type="match status" value="1"/>
</dbReference>
<dbReference type="GO" id="GO:0006979">
    <property type="term" value="P:response to oxidative stress"/>
    <property type="evidence" value="ECO:0007669"/>
    <property type="project" value="InterPro"/>
</dbReference>
<sequence>MRRHVRTLAMALMLAAVAASTSIYDFTLKTANGEDYPLSNYDHTPVILVVNVASECGFTDVNYRALQKYYDEYHQYGFEIIAVPSNQFGAQEPGTYDDIVQFATTTYNVEFQIFDKVDVNGPTAHPLYTWLKSNVDDGRDIAWNFEKFFVVDGQPWKRIAHNVNLNSLEDEILYALAHETSYHDDDHDEL</sequence>
<dbReference type="EMBL" id="KI913135">
    <property type="protein sequence ID" value="ETV76851.1"/>
    <property type="molecule type" value="Genomic_DNA"/>
</dbReference>
<feature type="active site" evidence="4">
    <location>
        <position position="56"/>
    </location>
</feature>
<evidence type="ECO:0000256" key="1">
    <source>
        <dbReference type="ARBA" id="ARBA00006926"/>
    </source>
</evidence>
<feature type="chain" id="PRO_5010981702" description="Glutathione peroxidase" evidence="6">
    <location>
        <begin position="21"/>
        <end position="190"/>
    </location>
</feature>
<keyword evidence="2 5" id="KW-0575">Peroxidase</keyword>
<reference evidence="7" key="1">
    <citation type="submission" date="2013-12" db="EMBL/GenBank/DDBJ databases">
        <title>The Genome Sequence of Aphanomyces astaci APO3.</title>
        <authorList>
            <consortium name="The Broad Institute Genomics Platform"/>
            <person name="Russ C."/>
            <person name="Tyler B."/>
            <person name="van West P."/>
            <person name="Dieguez-Uribeondo J."/>
            <person name="Young S.K."/>
            <person name="Zeng Q."/>
            <person name="Gargeya S."/>
            <person name="Fitzgerald M."/>
            <person name="Abouelleil A."/>
            <person name="Alvarado L."/>
            <person name="Chapman S.B."/>
            <person name="Gainer-Dewar J."/>
            <person name="Goldberg J."/>
            <person name="Griggs A."/>
            <person name="Gujja S."/>
            <person name="Hansen M."/>
            <person name="Howarth C."/>
            <person name="Imamovic A."/>
            <person name="Ireland A."/>
            <person name="Larimer J."/>
            <person name="McCowan C."/>
            <person name="Murphy C."/>
            <person name="Pearson M."/>
            <person name="Poon T.W."/>
            <person name="Priest M."/>
            <person name="Roberts A."/>
            <person name="Saif S."/>
            <person name="Shea T."/>
            <person name="Sykes S."/>
            <person name="Wortman J."/>
            <person name="Nusbaum C."/>
            <person name="Birren B."/>
        </authorList>
    </citation>
    <scope>NUCLEOTIDE SEQUENCE [LARGE SCALE GENOMIC DNA]</scope>
    <source>
        <strain evidence="7">APO3</strain>
    </source>
</reference>
<evidence type="ECO:0000256" key="4">
    <source>
        <dbReference type="PIRSR" id="PIRSR000303-1"/>
    </source>
</evidence>
<dbReference type="PANTHER" id="PTHR11592">
    <property type="entry name" value="GLUTATHIONE PEROXIDASE"/>
    <property type="match status" value="1"/>
</dbReference>
<comment type="similarity">
    <text evidence="1 5">Belongs to the glutathione peroxidase family.</text>
</comment>
<proteinExistence type="inferred from homology"/>
<evidence type="ECO:0000256" key="5">
    <source>
        <dbReference type="RuleBase" id="RU000499"/>
    </source>
</evidence>
<dbReference type="CDD" id="cd00340">
    <property type="entry name" value="GSH_Peroxidase"/>
    <property type="match status" value="1"/>
</dbReference>
<name>W4GC34_APHAT</name>
<evidence type="ECO:0000313" key="7">
    <source>
        <dbReference type="EMBL" id="ETV76851.1"/>
    </source>
</evidence>
<dbReference type="RefSeq" id="XP_009833763.1">
    <property type="nucleotide sequence ID" value="XM_009835461.1"/>
</dbReference>
<dbReference type="OrthoDB" id="446890at2759"/>
<protein>
    <recommendedName>
        <fullName evidence="5">Glutathione peroxidase</fullName>
    </recommendedName>
</protein>
<dbReference type="STRING" id="112090.W4GC34"/>
<accession>W4GC34</accession>
<dbReference type="GO" id="GO:0004601">
    <property type="term" value="F:peroxidase activity"/>
    <property type="evidence" value="ECO:0007669"/>
    <property type="project" value="UniProtKB-KW"/>
</dbReference>
<dbReference type="InterPro" id="IPR000889">
    <property type="entry name" value="Glutathione_peroxidase"/>
</dbReference>
<feature type="signal peptide" evidence="6">
    <location>
        <begin position="1"/>
        <end position="20"/>
    </location>
</feature>
<dbReference type="PROSITE" id="PS51355">
    <property type="entry name" value="GLUTATHIONE_PEROXID_3"/>
    <property type="match status" value="1"/>
</dbReference>
<evidence type="ECO:0000256" key="2">
    <source>
        <dbReference type="ARBA" id="ARBA00022559"/>
    </source>
</evidence>
<keyword evidence="6" id="KW-0732">Signal</keyword>